<keyword evidence="13" id="KW-1185">Reference proteome</keyword>
<dbReference type="AlphaFoldDB" id="A0A8B6E9S9"/>
<protein>
    <submittedName>
        <fullName evidence="12">Potassium voltage-gated channel Eag-related subfamily H member 7</fullName>
    </submittedName>
</protein>
<dbReference type="GO" id="GO:0005886">
    <property type="term" value="C:plasma membrane"/>
    <property type="evidence" value="ECO:0007669"/>
    <property type="project" value="TreeGrafter"/>
</dbReference>
<dbReference type="PANTHER" id="PTHR10217">
    <property type="entry name" value="VOLTAGE AND LIGAND GATED POTASSIUM CHANNEL"/>
    <property type="match status" value="1"/>
</dbReference>
<dbReference type="FunFam" id="3.30.450.20:FF:000001">
    <property type="entry name" value="Potassium voltage-gated channel subfamily H member 7"/>
    <property type="match status" value="1"/>
</dbReference>
<evidence type="ECO:0000313" key="12">
    <source>
        <dbReference type="EMBL" id="VDI30869.1"/>
    </source>
</evidence>
<gene>
    <name evidence="12" type="ORF">MGAL_10B072520</name>
</gene>
<evidence type="ECO:0000256" key="7">
    <source>
        <dbReference type="ARBA" id="ARBA00023136"/>
    </source>
</evidence>
<evidence type="ECO:0000256" key="10">
    <source>
        <dbReference type="SAM" id="MobiDB-lite"/>
    </source>
</evidence>
<dbReference type="PROSITE" id="PS50112">
    <property type="entry name" value="PAS"/>
    <property type="match status" value="1"/>
</dbReference>
<organism evidence="12 13">
    <name type="scientific">Mytilus galloprovincialis</name>
    <name type="common">Mediterranean mussel</name>
    <dbReference type="NCBI Taxonomy" id="29158"/>
    <lineage>
        <taxon>Eukaryota</taxon>
        <taxon>Metazoa</taxon>
        <taxon>Spiralia</taxon>
        <taxon>Lophotrochozoa</taxon>
        <taxon>Mollusca</taxon>
        <taxon>Bivalvia</taxon>
        <taxon>Autobranchia</taxon>
        <taxon>Pteriomorphia</taxon>
        <taxon>Mytilida</taxon>
        <taxon>Mytiloidea</taxon>
        <taxon>Mytilidae</taxon>
        <taxon>Mytilinae</taxon>
        <taxon>Mytilus</taxon>
    </lineage>
</organism>
<evidence type="ECO:0000256" key="8">
    <source>
        <dbReference type="ARBA" id="ARBA00023303"/>
    </source>
</evidence>
<evidence type="ECO:0000313" key="13">
    <source>
        <dbReference type="Proteomes" id="UP000596742"/>
    </source>
</evidence>
<dbReference type="GO" id="GO:0005242">
    <property type="term" value="F:inward rectifier potassium channel activity"/>
    <property type="evidence" value="ECO:0007669"/>
    <property type="project" value="TreeGrafter"/>
</dbReference>
<dbReference type="Proteomes" id="UP000596742">
    <property type="component" value="Unassembled WGS sequence"/>
</dbReference>
<feature type="region of interest" description="Disordered" evidence="10">
    <location>
        <begin position="153"/>
        <end position="173"/>
    </location>
</feature>
<dbReference type="InterPro" id="IPR000014">
    <property type="entry name" value="PAS"/>
</dbReference>
<evidence type="ECO:0000259" key="11">
    <source>
        <dbReference type="PROSITE" id="PS50112"/>
    </source>
</evidence>
<feature type="domain" description="PAS" evidence="11">
    <location>
        <begin position="20"/>
        <end position="49"/>
    </location>
</feature>
<keyword evidence="4" id="KW-0851">Voltage-gated channel</keyword>
<keyword evidence="7" id="KW-0472">Membrane</keyword>
<dbReference type="PANTHER" id="PTHR10217:SF548">
    <property type="entry name" value="GH12235P"/>
    <property type="match status" value="1"/>
</dbReference>
<dbReference type="NCBIfam" id="TIGR00229">
    <property type="entry name" value="sensory_box"/>
    <property type="match status" value="1"/>
</dbReference>
<dbReference type="InterPro" id="IPR035965">
    <property type="entry name" value="PAS-like_dom_sf"/>
</dbReference>
<keyword evidence="5" id="KW-1133">Transmembrane helix</keyword>
<comment type="subcellular location">
    <subcellularLocation>
        <location evidence="1">Membrane</location>
        <topology evidence="1">Multi-pass membrane protein</topology>
    </subcellularLocation>
</comment>
<dbReference type="EMBL" id="UYJE01004726">
    <property type="protein sequence ID" value="VDI30869.1"/>
    <property type="molecule type" value="Genomic_DNA"/>
</dbReference>
<keyword evidence="3" id="KW-0812">Transmembrane</keyword>
<comment type="caution">
    <text evidence="12">The sequence shown here is derived from an EMBL/GenBank/DDBJ whole genome shotgun (WGS) entry which is preliminary data.</text>
</comment>
<dbReference type="GO" id="GO:0034702">
    <property type="term" value="C:monoatomic ion channel complex"/>
    <property type="evidence" value="ECO:0007669"/>
    <property type="project" value="UniProtKB-KW"/>
</dbReference>
<evidence type="ECO:0000256" key="2">
    <source>
        <dbReference type="ARBA" id="ARBA00022448"/>
    </source>
</evidence>
<proteinExistence type="predicted"/>
<name>A0A8B6E9S9_MYTGA</name>
<keyword evidence="2" id="KW-0813">Transport</keyword>
<evidence type="ECO:0000256" key="5">
    <source>
        <dbReference type="ARBA" id="ARBA00022989"/>
    </source>
</evidence>
<evidence type="ECO:0000256" key="9">
    <source>
        <dbReference type="ARBA" id="ARBA00034430"/>
    </source>
</evidence>
<dbReference type="GO" id="GO:0042391">
    <property type="term" value="P:regulation of membrane potential"/>
    <property type="evidence" value="ECO:0007669"/>
    <property type="project" value="TreeGrafter"/>
</dbReference>
<evidence type="ECO:0000256" key="6">
    <source>
        <dbReference type="ARBA" id="ARBA00023065"/>
    </source>
</evidence>
<accession>A0A8B6E9S9</accession>
<sequence length="349" mass="38830">MSIRDRKFVIANAQIETSPIIFCNDGFCELTGYSRAEVMQKSCICDFLHGPLTGSLGILQIKDALQGTEEKQVEILYYKKEGNSLGTKFVCSVLIAPVKNEHGEVIMFIINYEDITSNSNRTHSVDVSTFRNNRHKSFRLRLPSIRRELRTKVKVSDKSPDPENPPIPEEENMPLNQLPVPGPDFPINSPPLRHRPVDGCILDVMEAEKASQGFIRRASSLEGIETQKQNDLDRTSDNSGELSDWESIYEKGSSPEIRPRAQTIGSRIGNHVKSSMIIQASSDSELIKNRAKQVNDSLGNATADNMNKMPDPDGSIPSAKGIFLPNVQNMKHNVSEKVAQIGEDLVDLI</sequence>
<evidence type="ECO:0000256" key="3">
    <source>
        <dbReference type="ARBA" id="ARBA00022692"/>
    </source>
</evidence>
<feature type="region of interest" description="Disordered" evidence="10">
    <location>
        <begin position="221"/>
        <end position="256"/>
    </location>
</feature>
<evidence type="ECO:0000256" key="4">
    <source>
        <dbReference type="ARBA" id="ARBA00022882"/>
    </source>
</evidence>
<dbReference type="SUPFAM" id="SSF55785">
    <property type="entry name" value="PYP-like sensor domain (PAS domain)"/>
    <property type="match status" value="1"/>
</dbReference>
<comment type="catalytic activity">
    <reaction evidence="9">
        <text>K(+)(in) = K(+)(out)</text>
        <dbReference type="Rhea" id="RHEA:29463"/>
        <dbReference type="ChEBI" id="CHEBI:29103"/>
    </reaction>
</comment>
<dbReference type="CDD" id="cd00130">
    <property type="entry name" value="PAS"/>
    <property type="match status" value="1"/>
</dbReference>
<dbReference type="InterPro" id="IPR050818">
    <property type="entry name" value="KCNH_animal-type"/>
</dbReference>
<dbReference type="OrthoDB" id="447251at2759"/>
<reference evidence="12" key="1">
    <citation type="submission" date="2018-11" db="EMBL/GenBank/DDBJ databases">
        <authorList>
            <person name="Alioto T."/>
            <person name="Alioto T."/>
        </authorList>
    </citation>
    <scope>NUCLEOTIDE SEQUENCE</scope>
</reference>
<dbReference type="Pfam" id="PF13426">
    <property type="entry name" value="PAS_9"/>
    <property type="match status" value="1"/>
</dbReference>
<keyword evidence="6" id="KW-0406">Ion transport</keyword>
<dbReference type="Gene3D" id="3.30.450.20">
    <property type="entry name" value="PAS domain"/>
    <property type="match status" value="1"/>
</dbReference>
<keyword evidence="8" id="KW-0407">Ion channel</keyword>
<evidence type="ECO:0000256" key="1">
    <source>
        <dbReference type="ARBA" id="ARBA00004141"/>
    </source>
</evidence>